<sequence>MKKRNMYAAVLLTAILSVTSLASAGHVQAAGNTSGVRLQTVSAEKGNALTTDVLTKDTGKSQKKLAIQTGAAKQKAALTGKNVRAKATTKKNMSYIPVVKGVTGSEEGKQGNVALGNSVGTTDGTMGKRYLYSQKVEFQGKGSFSFSVKCTEAKTAGRNVVYGVFKQASLEDPIDKSSVDVVTKKGDHKTVVVKIPKAGTYYIGIYTMVNAKDKSESWKFTTGAIYWNGNNRTITSDKKIAVGHKTTQTNYFKMKTTESGYITVITSDPKNKIVLYDSKKNRLTESTIAKYGVTYGVPKGRTYYIKVWSPASEDGGYTLVAKNRKISEKSGSSKSNAVEIKKNTTIKGTMETGVKRADWYKIRLTSKRSVELSWKARTNEKMKLAIYQGSRKIDTKTLTYADASYKLKSVGKWPKDTYYLKVYTDTEKSSGWYILRWK</sequence>
<keyword evidence="1" id="KW-0732">Signal</keyword>
<comment type="caution">
    <text evidence="2">The sequence shown here is derived from an EMBL/GenBank/DDBJ whole genome shotgun (WGS) entry which is preliminary data.</text>
</comment>
<evidence type="ECO:0008006" key="4">
    <source>
        <dbReference type="Google" id="ProtNLM"/>
    </source>
</evidence>
<dbReference type="RefSeq" id="WP_186855340.1">
    <property type="nucleotide sequence ID" value="NZ_JACOOY010000002.1"/>
</dbReference>
<dbReference type="Gene3D" id="2.60.120.380">
    <property type="match status" value="2"/>
</dbReference>
<evidence type="ECO:0000256" key="1">
    <source>
        <dbReference type="SAM" id="SignalP"/>
    </source>
</evidence>
<feature type="chain" id="PRO_5045360866" description="Peptidase C-terminal archaeal/bacterial domain-containing protein" evidence="1">
    <location>
        <begin position="30"/>
        <end position="438"/>
    </location>
</feature>
<keyword evidence="3" id="KW-1185">Reference proteome</keyword>
<name>A0ABR7ERV9_9FIRM</name>
<evidence type="ECO:0000313" key="2">
    <source>
        <dbReference type="EMBL" id="MBC5664091.1"/>
    </source>
</evidence>
<organism evidence="2 3">
    <name type="scientific">Dorea hominis</name>
    <dbReference type="NCBI Taxonomy" id="2763040"/>
    <lineage>
        <taxon>Bacteria</taxon>
        <taxon>Bacillati</taxon>
        <taxon>Bacillota</taxon>
        <taxon>Clostridia</taxon>
        <taxon>Lachnospirales</taxon>
        <taxon>Lachnospiraceae</taxon>
        <taxon>Dorea</taxon>
    </lineage>
</organism>
<reference evidence="2 3" key="1">
    <citation type="submission" date="2020-08" db="EMBL/GenBank/DDBJ databases">
        <title>Genome public.</title>
        <authorList>
            <person name="Liu C."/>
            <person name="Sun Q."/>
        </authorList>
    </citation>
    <scope>NUCLEOTIDE SEQUENCE [LARGE SCALE GENOMIC DNA]</scope>
    <source>
        <strain evidence="2 3">NSJ-36</strain>
    </source>
</reference>
<dbReference type="EMBL" id="JACOOY010000002">
    <property type="protein sequence ID" value="MBC5664091.1"/>
    <property type="molecule type" value="Genomic_DNA"/>
</dbReference>
<evidence type="ECO:0000313" key="3">
    <source>
        <dbReference type="Proteomes" id="UP000647235"/>
    </source>
</evidence>
<gene>
    <name evidence="2" type="ORF">H8S07_02155</name>
</gene>
<dbReference type="Proteomes" id="UP000647235">
    <property type="component" value="Unassembled WGS sequence"/>
</dbReference>
<protein>
    <recommendedName>
        <fullName evidence="4">Peptidase C-terminal archaeal/bacterial domain-containing protein</fullName>
    </recommendedName>
</protein>
<feature type="signal peptide" evidence="1">
    <location>
        <begin position="1"/>
        <end position="29"/>
    </location>
</feature>
<proteinExistence type="predicted"/>
<accession>A0ABR7ERV9</accession>